<accession>A0ABP1FFQ3</accession>
<evidence type="ECO:0000313" key="4">
    <source>
        <dbReference type="EMBL" id="CAL5218725.1"/>
    </source>
</evidence>
<dbReference type="SUPFAM" id="SSF52087">
    <property type="entry name" value="CRAL/TRIO domain"/>
    <property type="match status" value="1"/>
</dbReference>
<organism evidence="4 5">
    <name type="scientific">Coccomyxa viridis</name>
    <dbReference type="NCBI Taxonomy" id="1274662"/>
    <lineage>
        <taxon>Eukaryota</taxon>
        <taxon>Viridiplantae</taxon>
        <taxon>Chlorophyta</taxon>
        <taxon>core chlorophytes</taxon>
        <taxon>Trebouxiophyceae</taxon>
        <taxon>Trebouxiophyceae incertae sedis</taxon>
        <taxon>Coccomyxaceae</taxon>
        <taxon>Coccomyxa</taxon>
    </lineage>
</organism>
<keyword evidence="2" id="KW-0812">Transmembrane</keyword>
<feature type="domain" description="CRAL-TRIO" evidence="3">
    <location>
        <begin position="138"/>
        <end position="304"/>
    </location>
</feature>
<protein>
    <submittedName>
        <fullName evidence="4">G438 protein</fullName>
    </submittedName>
</protein>
<evidence type="ECO:0000256" key="2">
    <source>
        <dbReference type="SAM" id="Phobius"/>
    </source>
</evidence>
<dbReference type="Gene3D" id="3.40.525.10">
    <property type="entry name" value="CRAL-TRIO lipid binding domain"/>
    <property type="match status" value="1"/>
</dbReference>
<evidence type="ECO:0000256" key="1">
    <source>
        <dbReference type="SAM" id="MobiDB-lite"/>
    </source>
</evidence>
<dbReference type="InterPro" id="IPR001251">
    <property type="entry name" value="CRAL-TRIO_dom"/>
</dbReference>
<comment type="caution">
    <text evidence="4">The sequence shown here is derived from an EMBL/GenBank/DDBJ whole genome shotgun (WGS) entry which is preliminary data.</text>
</comment>
<feature type="transmembrane region" description="Helical" evidence="2">
    <location>
        <begin position="580"/>
        <end position="603"/>
    </location>
</feature>
<sequence length="617" mass="67790">MAEEPATVRCSTPLSCWLSSAPVHFSVGLGHGLQVSARVQLPNKRCKVCRGDVSNAAVNLSPAAALPEQAAGLAGELQKRIEAHGDVRGQLERGAEPIDPDFYARWLKSKGSLDEAEMCIRAHAAWREAFVTRGRILEDEIPRELAAKKAFLQGCDREGHPVLVVWGARHDMGDRSIEETKRFICYCLDNAIAAADFSRNPRGQILCLFDLSGLRTRNLDVKALQAVFELLQSHYPERLHALWFLNAPFIFWGVWRMVRPFIRTEETKSKIVFLSGSGRETALRESIAAEVLPEVYGGDAELVPAEEAVLKRLMQQQQERKQSKQAAKRKASTTEAVKSSRVASAGRVLSRWSSSAWSVAKKPAVVAWAHLPHWQHMPRMRFRHSTKAGGPSRTATLTRTLSRHFSLRRPAFSMRQRPRRPPSEGAKGSRPLLRQMLSPLFLIEVFRLLTISAAQALYYVWSHAVPLRLQRPRGDAHRLPSAASGAAPVSLPTMTEEVHSSPSGAPAESVVMTEASAACSSGSDREEESAVVCEGALGAKSSSSVQIEEHASQAATVETPNSAAELDRTQEVALQQQGQFLLLLAAVLLVGLVMLLPELSAYLSRMQSSTMLTSTLI</sequence>
<proteinExistence type="predicted"/>
<dbReference type="InterPro" id="IPR036865">
    <property type="entry name" value="CRAL-TRIO_dom_sf"/>
</dbReference>
<keyword evidence="2" id="KW-1133">Transmembrane helix</keyword>
<gene>
    <name evidence="4" type="primary">g438</name>
    <name evidence="4" type="ORF">VP750_LOCUS384</name>
</gene>
<feature type="region of interest" description="Disordered" evidence="1">
    <location>
        <begin position="410"/>
        <end position="430"/>
    </location>
</feature>
<dbReference type="Pfam" id="PF00650">
    <property type="entry name" value="CRAL_TRIO"/>
    <property type="match status" value="1"/>
</dbReference>
<dbReference type="SMART" id="SM00516">
    <property type="entry name" value="SEC14"/>
    <property type="match status" value="1"/>
</dbReference>
<keyword evidence="5" id="KW-1185">Reference proteome</keyword>
<dbReference type="Proteomes" id="UP001497392">
    <property type="component" value="Unassembled WGS sequence"/>
</dbReference>
<reference evidence="4 5" key="1">
    <citation type="submission" date="2024-06" db="EMBL/GenBank/DDBJ databases">
        <authorList>
            <person name="Kraege A."/>
            <person name="Thomma B."/>
        </authorList>
    </citation>
    <scope>NUCLEOTIDE SEQUENCE [LARGE SCALE GENOMIC DNA]</scope>
</reference>
<dbReference type="PANTHER" id="PTHR46277">
    <property type="entry name" value="OS03G0850700 PROTEIN"/>
    <property type="match status" value="1"/>
</dbReference>
<name>A0ABP1FFQ3_9CHLO</name>
<evidence type="ECO:0000313" key="5">
    <source>
        <dbReference type="Proteomes" id="UP001497392"/>
    </source>
</evidence>
<dbReference type="CDD" id="cd00170">
    <property type="entry name" value="SEC14"/>
    <property type="match status" value="1"/>
</dbReference>
<evidence type="ECO:0000259" key="3">
    <source>
        <dbReference type="PROSITE" id="PS50191"/>
    </source>
</evidence>
<dbReference type="PROSITE" id="PS50191">
    <property type="entry name" value="CRAL_TRIO"/>
    <property type="match status" value="1"/>
</dbReference>
<keyword evidence="2" id="KW-0472">Membrane</keyword>
<dbReference type="PANTHER" id="PTHR46277:SF3">
    <property type="entry name" value="BINDING PROTEIN, PUTATIVE-RELATED"/>
    <property type="match status" value="1"/>
</dbReference>
<feature type="region of interest" description="Disordered" evidence="1">
    <location>
        <begin position="314"/>
        <end position="338"/>
    </location>
</feature>
<dbReference type="EMBL" id="CAXHTA020000001">
    <property type="protein sequence ID" value="CAL5218725.1"/>
    <property type="molecule type" value="Genomic_DNA"/>
</dbReference>